<name>A0AAV7ZA55_9EUKA</name>
<proteinExistence type="predicted"/>
<comment type="caution">
    <text evidence="4">The sequence shown here is derived from an EMBL/GenBank/DDBJ whole genome shotgun (WGS) entry which is preliminary data.</text>
</comment>
<accession>A0AAV7ZA55</accession>
<keyword evidence="3" id="KW-0472">Membrane</keyword>
<dbReference type="SUPFAM" id="SSF103506">
    <property type="entry name" value="Mitochondrial carrier"/>
    <property type="match status" value="1"/>
</dbReference>
<evidence type="ECO:0000256" key="2">
    <source>
        <dbReference type="ARBA" id="ARBA00022692"/>
    </source>
</evidence>
<keyword evidence="2" id="KW-0812">Transmembrane</keyword>
<dbReference type="InterPro" id="IPR023395">
    <property type="entry name" value="MCP_dom_sf"/>
</dbReference>
<evidence type="ECO:0000313" key="5">
    <source>
        <dbReference type="Proteomes" id="UP001146793"/>
    </source>
</evidence>
<sequence length="269" mass="29929">MKTMTEQNEKNPSQLYQRAFFFGLGGSVTAVRTLLMSPLCGGPELGSYKCLFFNSGIQHSLMEKIDKTFKENMEEYNNSKEFWKITITAGIAIGSANALVDTVFTNVHNHHKAKRKENPKPKSPIHSAFDLVHTNGVRSLFDGYFSKAFHKSLFTTSFKTCLSFNNRLVNKMLPGEHGIVRMVAQPFLTAGLSGAEAILFSKPVEETVRGLMSGEGVEPKKLAKETLHAAKTIFPSIGLSVTLWSNGKRALKPSHRAIRDVFNKIHSKH</sequence>
<comment type="subcellular location">
    <subcellularLocation>
        <location evidence="1">Membrane</location>
    </subcellularLocation>
</comment>
<dbReference type="Proteomes" id="UP001146793">
    <property type="component" value="Unassembled WGS sequence"/>
</dbReference>
<organism evidence="4 5">
    <name type="scientific">Anaeramoeba flamelloides</name>
    <dbReference type="NCBI Taxonomy" id="1746091"/>
    <lineage>
        <taxon>Eukaryota</taxon>
        <taxon>Metamonada</taxon>
        <taxon>Anaeramoebidae</taxon>
        <taxon>Anaeramoeba</taxon>
    </lineage>
</organism>
<protein>
    <submittedName>
        <fullName evidence="4">Succinate/fumarate transporter-related</fullName>
    </submittedName>
</protein>
<evidence type="ECO:0000256" key="1">
    <source>
        <dbReference type="ARBA" id="ARBA00004370"/>
    </source>
</evidence>
<gene>
    <name evidence="4" type="ORF">M0812_14946</name>
</gene>
<dbReference type="EMBL" id="JANTQA010000032">
    <property type="protein sequence ID" value="KAJ3438931.1"/>
    <property type="molecule type" value="Genomic_DNA"/>
</dbReference>
<evidence type="ECO:0000313" key="4">
    <source>
        <dbReference type="EMBL" id="KAJ3438931.1"/>
    </source>
</evidence>
<dbReference type="Gene3D" id="1.50.40.10">
    <property type="entry name" value="Mitochondrial carrier domain"/>
    <property type="match status" value="1"/>
</dbReference>
<reference evidence="4" key="1">
    <citation type="submission" date="2022-08" db="EMBL/GenBank/DDBJ databases">
        <title>Novel sulphate-reducing endosymbionts in the free-living metamonad Anaeramoeba.</title>
        <authorList>
            <person name="Jerlstrom-Hultqvist J."/>
            <person name="Cepicka I."/>
            <person name="Gallot-Lavallee L."/>
            <person name="Salas-Leiva D."/>
            <person name="Curtis B.A."/>
            <person name="Zahonova K."/>
            <person name="Pipaliya S."/>
            <person name="Dacks J."/>
            <person name="Roger A.J."/>
        </authorList>
    </citation>
    <scope>NUCLEOTIDE SEQUENCE</scope>
    <source>
        <strain evidence="4">Busselton2</strain>
    </source>
</reference>
<evidence type="ECO:0000256" key="3">
    <source>
        <dbReference type="ARBA" id="ARBA00023136"/>
    </source>
</evidence>
<dbReference type="GO" id="GO:0016020">
    <property type="term" value="C:membrane"/>
    <property type="evidence" value="ECO:0007669"/>
    <property type="project" value="UniProtKB-SubCell"/>
</dbReference>
<dbReference type="AlphaFoldDB" id="A0AAV7ZA55"/>